<name>A0A9D4NGE9_DREPO</name>
<dbReference type="Proteomes" id="UP000828390">
    <property type="component" value="Unassembled WGS sequence"/>
</dbReference>
<keyword evidence="2" id="KW-1185">Reference proteome</keyword>
<protein>
    <submittedName>
        <fullName evidence="1">Uncharacterized protein</fullName>
    </submittedName>
</protein>
<dbReference type="EMBL" id="JAIWYP010000001">
    <property type="protein sequence ID" value="KAH3893164.1"/>
    <property type="molecule type" value="Genomic_DNA"/>
</dbReference>
<comment type="caution">
    <text evidence="1">The sequence shown here is derived from an EMBL/GenBank/DDBJ whole genome shotgun (WGS) entry which is preliminary data.</text>
</comment>
<proteinExistence type="predicted"/>
<reference evidence="1" key="1">
    <citation type="journal article" date="2019" name="bioRxiv">
        <title>The Genome of the Zebra Mussel, Dreissena polymorpha: A Resource for Invasive Species Research.</title>
        <authorList>
            <person name="McCartney M.A."/>
            <person name="Auch B."/>
            <person name="Kono T."/>
            <person name="Mallez S."/>
            <person name="Zhang Y."/>
            <person name="Obille A."/>
            <person name="Becker A."/>
            <person name="Abrahante J.E."/>
            <person name="Garbe J."/>
            <person name="Badalamenti J.P."/>
            <person name="Herman A."/>
            <person name="Mangelson H."/>
            <person name="Liachko I."/>
            <person name="Sullivan S."/>
            <person name="Sone E.D."/>
            <person name="Koren S."/>
            <person name="Silverstein K.A.T."/>
            <person name="Beckman K.B."/>
            <person name="Gohl D.M."/>
        </authorList>
    </citation>
    <scope>NUCLEOTIDE SEQUENCE</scope>
    <source>
        <strain evidence="1">Duluth1</strain>
        <tissue evidence="1">Whole animal</tissue>
    </source>
</reference>
<evidence type="ECO:0000313" key="2">
    <source>
        <dbReference type="Proteomes" id="UP000828390"/>
    </source>
</evidence>
<sequence length="67" mass="7495">MSMMCSEISDYLLHFHVCNTSGSVMERLAAAVSRKSNRYLTIIGGSVETCSMALKKLSMYAWRVPCK</sequence>
<accession>A0A9D4NGE9</accession>
<organism evidence="1 2">
    <name type="scientific">Dreissena polymorpha</name>
    <name type="common">Zebra mussel</name>
    <name type="synonym">Mytilus polymorpha</name>
    <dbReference type="NCBI Taxonomy" id="45954"/>
    <lineage>
        <taxon>Eukaryota</taxon>
        <taxon>Metazoa</taxon>
        <taxon>Spiralia</taxon>
        <taxon>Lophotrochozoa</taxon>
        <taxon>Mollusca</taxon>
        <taxon>Bivalvia</taxon>
        <taxon>Autobranchia</taxon>
        <taxon>Heteroconchia</taxon>
        <taxon>Euheterodonta</taxon>
        <taxon>Imparidentia</taxon>
        <taxon>Neoheterodontei</taxon>
        <taxon>Myida</taxon>
        <taxon>Dreissenoidea</taxon>
        <taxon>Dreissenidae</taxon>
        <taxon>Dreissena</taxon>
    </lineage>
</organism>
<reference evidence="1" key="2">
    <citation type="submission" date="2020-11" db="EMBL/GenBank/DDBJ databases">
        <authorList>
            <person name="McCartney M.A."/>
            <person name="Auch B."/>
            <person name="Kono T."/>
            <person name="Mallez S."/>
            <person name="Becker A."/>
            <person name="Gohl D.M."/>
            <person name="Silverstein K.A.T."/>
            <person name="Koren S."/>
            <person name="Bechman K.B."/>
            <person name="Herman A."/>
            <person name="Abrahante J.E."/>
            <person name="Garbe J."/>
        </authorList>
    </citation>
    <scope>NUCLEOTIDE SEQUENCE</scope>
    <source>
        <strain evidence="1">Duluth1</strain>
        <tissue evidence="1">Whole animal</tissue>
    </source>
</reference>
<dbReference type="AlphaFoldDB" id="A0A9D4NGE9"/>
<gene>
    <name evidence="1" type="ORF">DPMN_017307</name>
</gene>
<evidence type="ECO:0000313" key="1">
    <source>
        <dbReference type="EMBL" id="KAH3893164.1"/>
    </source>
</evidence>